<evidence type="ECO:0000313" key="5">
    <source>
        <dbReference type="EMBL" id="CAB5238538.1"/>
    </source>
</evidence>
<evidence type="ECO:0000313" key="3">
    <source>
        <dbReference type="EMBL" id="CAB4198457.1"/>
    </source>
</evidence>
<organism evidence="4">
    <name type="scientific">uncultured Caudovirales phage</name>
    <dbReference type="NCBI Taxonomy" id="2100421"/>
    <lineage>
        <taxon>Viruses</taxon>
        <taxon>Duplodnaviria</taxon>
        <taxon>Heunggongvirae</taxon>
        <taxon>Uroviricota</taxon>
        <taxon>Caudoviricetes</taxon>
        <taxon>Peduoviridae</taxon>
        <taxon>Maltschvirus</taxon>
        <taxon>Maltschvirus maltsch</taxon>
    </lineage>
</organism>
<gene>
    <name evidence="2" type="ORF">UFOVP1066_17</name>
    <name evidence="3" type="ORF">UFOVP1315_98</name>
    <name evidence="4" type="ORF">UFOVP1421_59</name>
    <name evidence="5" type="ORF">UFOVP1525_69</name>
    <name evidence="1" type="ORF">UFOVP909_32</name>
</gene>
<dbReference type="EMBL" id="LR797272">
    <property type="protein sequence ID" value="CAB4198457.1"/>
    <property type="molecule type" value="Genomic_DNA"/>
</dbReference>
<accession>A0A6J5SCB5</accession>
<evidence type="ECO:0000313" key="4">
    <source>
        <dbReference type="EMBL" id="CAB4211445.1"/>
    </source>
</evidence>
<sequence length="73" mass="8713">MIQIEHLTEYQVEMLDHMWSLDSLEEYEEWYDLLDEEDQQLADTLQQMIILAEMDNVMGNCNDAKEALKKFAL</sequence>
<name>A0A6J5SCB5_9CAUD</name>
<evidence type="ECO:0000313" key="2">
    <source>
        <dbReference type="EMBL" id="CAB4181244.1"/>
    </source>
</evidence>
<dbReference type="EMBL" id="LR797019">
    <property type="protein sequence ID" value="CAB4181244.1"/>
    <property type="molecule type" value="Genomic_DNA"/>
</dbReference>
<dbReference type="EMBL" id="LR797375">
    <property type="protein sequence ID" value="CAB4211445.1"/>
    <property type="molecule type" value="Genomic_DNA"/>
</dbReference>
<dbReference type="EMBL" id="LR796861">
    <property type="protein sequence ID" value="CAB4170345.1"/>
    <property type="molecule type" value="Genomic_DNA"/>
</dbReference>
<reference evidence="4" key="1">
    <citation type="submission" date="2020-05" db="EMBL/GenBank/DDBJ databases">
        <authorList>
            <person name="Chiriac C."/>
            <person name="Salcher M."/>
            <person name="Ghai R."/>
            <person name="Kavagutti S V."/>
        </authorList>
    </citation>
    <scope>NUCLEOTIDE SEQUENCE</scope>
</reference>
<evidence type="ECO:0000313" key="1">
    <source>
        <dbReference type="EMBL" id="CAB4170345.1"/>
    </source>
</evidence>
<dbReference type="EMBL" id="LR798454">
    <property type="protein sequence ID" value="CAB5238538.1"/>
    <property type="molecule type" value="Genomic_DNA"/>
</dbReference>
<proteinExistence type="predicted"/>
<protein>
    <submittedName>
        <fullName evidence="4">Uncharacterized protein</fullName>
    </submittedName>
</protein>